<organism evidence="1 2">
    <name type="scientific">Arctium lappa</name>
    <name type="common">Greater burdock</name>
    <name type="synonym">Lappa major</name>
    <dbReference type="NCBI Taxonomy" id="4217"/>
    <lineage>
        <taxon>Eukaryota</taxon>
        <taxon>Viridiplantae</taxon>
        <taxon>Streptophyta</taxon>
        <taxon>Embryophyta</taxon>
        <taxon>Tracheophyta</taxon>
        <taxon>Spermatophyta</taxon>
        <taxon>Magnoliopsida</taxon>
        <taxon>eudicotyledons</taxon>
        <taxon>Gunneridae</taxon>
        <taxon>Pentapetalae</taxon>
        <taxon>asterids</taxon>
        <taxon>campanulids</taxon>
        <taxon>Asterales</taxon>
        <taxon>Asteraceae</taxon>
        <taxon>Carduoideae</taxon>
        <taxon>Cardueae</taxon>
        <taxon>Arctiinae</taxon>
        <taxon>Arctium</taxon>
    </lineage>
</organism>
<proteinExistence type="predicted"/>
<comment type="caution">
    <text evidence="1">The sequence shown here is derived from an EMBL/GenBank/DDBJ whole genome shotgun (WGS) entry which is preliminary data.</text>
</comment>
<dbReference type="Proteomes" id="UP001055879">
    <property type="component" value="Linkage Group LG06"/>
</dbReference>
<reference evidence="1 2" key="2">
    <citation type="journal article" date="2022" name="Mol. Ecol. Resour.">
        <title>The genomes of chicory, endive, great burdock and yacon provide insights into Asteraceae paleo-polyploidization history and plant inulin production.</title>
        <authorList>
            <person name="Fan W."/>
            <person name="Wang S."/>
            <person name="Wang H."/>
            <person name="Wang A."/>
            <person name="Jiang F."/>
            <person name="Liu H."/>
            <person name="Zhao H."/>
            <person name="Xu D."/>
            <person name="Zhang Y."/>
        </authorList>
    </citation>
    <scope>NUCLEOTIDE SEQUENCE [LARGE SCALE GENOMIC DNA]</scope>
    <source>
        <strain evidence="2">cv. Niubang</strain>
    </source>
</reference>
<accession>A0ACB9B8E6</accession>
<sequence>MAQSTLVASNNVKFALADSEIPKNNHLARLTFDAEKFPHLVEAANFLKQSCLSYALQVDPKPNKALLQQFWFTVDKESVVNKKGELIPAISFTTQHGPGNITVLVVHTALQFPSKTPKGFDPLPSDAEMIQFLDHMEY</sequence>
<evidence type="ECO:0000313" key="2">
    <source>
        <dbReference type="Proteomes" id="UP001055879"/>
    </source>
</evidence>
<name>A0ACB9B8E6_ARCLA</name>
<keyword evidence="2" id="KW-1185">Reference proteome</keyword>
<dbReference type="EMBL" id="CM042052">
    <property type="protein sequence ID" value="KAI3718317.1"/>
    <property type="molecule type" value="Genomic_DNA"/>
</dbReference>
<reference evidence="2" key="1">
    <citation type="journal article" date="2022" name="Mol. Ecol. Resour.">
        <title>The genomes of chicory, endive, great burdock and yacon provide insights into Asteraceae palaeo-polyploidization history and plant inulin production.</title>
        <authorList>
            <person name="Fan W."/>
            <person name="Wang S."/>
            <person name="Wang H."/>
            <person name="Wang A."/>
            <person name="Jiang F."/>
            <person name="Liu H."/>
            <person name="Zhao H."/>
            <person name="Xu D."/>
            <person name="Zhang Y."/>
        </authorList>
    </citation>
    <scope>NUCLEOTIDE SEQUENCE [LARGE SCALE GENOMIC DNA]</scope>
    <source>
        <strain evidence="2">cv. Niubang</strain>
    </source>
</reference>
<evidence type="ECO:0000313" key="1">
    <source>
        <dbReference type="EMBL" id="KAI3718317.1"/>
    </source>
</evidence>
<gene>
    <name evidence="1" type="ORF">L6452_19181</name>
</gene>
<protein>
    <submittedName>
        <fullName evidence="1">Uncharacterized protein</fullName>
    </submittedName>
</protein>